<dbReference type="Gene3D" id="2.180.10.10">
    <property type="entry name" value="RHS repeat-associated core"/>
    <property type="match status" value="1"/>
</dbReference>
<reference evidence="2 3" key="1">
    <citation type="submission" date="2020-12" db="EMBL/GenBank/DDBJ databases">
        <title>Bacterial novel species Adhaeribacter sp. BT258 isolated from soil.</title>
        <authorList>
            <person name="Jung H.-Y."/>
        </authorList>
    </citation>
    <scope>NUCLEOTIDE SEQUENCE [LARGE SCALE GENOMIC DNA]</scope>
    <source>
        <strain evidence="2 3">BT258</strain>
    </source>
</reference>
<dbReference type="RefSeq" id="WP_200505959.1">
    <property type="nucleotide sequence ID" value="NZ_JAEHFX010000004.1"/>
</dbReference>
<protein>
    <recommendedName>
        <fullName evidence="4">YD repeat-containing protein</fullName>
    </recommendedName>
</protein>
<dbReference type="Proteomes" id="UP000644147">
    <property type="component" value="Unassembled WGS sequence"/>
</dbReference>
<keyword evidence="1" id="KW-0732">Signal</keyword>
<evidence type="ECO:0000313" key="3">
    <source>
        <dbReference type="Proteomes" id="UP000644147"/>
    </source>
</evidence>
<dbReference type="PROSITE" id="PS51257">
    <property type="entry name" value="PROKAR_LIPOPROTEIN"/>
    <property type="match status" value="1"/>
</dbReference>
<comment type="caution">
    <text evidence="2">The sequence shown here is derived from an EMBL/GenBank/DDBJ whole genome shotgun (WGS) entry which is preliminary data.</text>
</comment>
<feature type="signal peptide" evidence="1">
    <location>
        <begin position="1"/>
        <end position="23"/>
    </location>
</feature>
<gene>
    <name evidence="2" type="ORF">I5M27_09400</name>
</gene>
<evidence type="ECO:0000313" key="2">
    <source>
        <dbReference type="EMBL" id="MBK0403200.1"/>
    </source>
</evidence>
<sequence>MTRFTTKNFLALALSALVLFSCGKDDDKTATPNNPNNPGNPSNQKCRITNAMEDDGDETIFEYDSQRRLIKQSYKDNGVLDTYYDTYEYNAAGYISKSIEWEGTKMEEYSLYTYNNDGRLTKRESFYNNGTSVVLDDIITYEYDSNKRLIKKNYYGDASLSVIEEYSTYSYPSANTAREMSYYDRDGDGTVEHASTADYTFDDKKSPQLLLGVAFDDEFISEHNVTREVYTDPSGTGTPSIYTYSYEYNAEGFPTKITVNYTGSSPDITTISYNCN</sequence>
<dbReference type="EMBL" id="JAEHFX010000004">
    <property type="protein sequence ID" value="MBK0403200.1"/>
    <property type="molecule type" value="Genomic_DNA"/>
</dbReference>
<evidence type="ECO:0008006" key="4">
    <source>
        <dbReference type="Google" id="ProtNLM"/>
    </source>
</evidence>
<accession>A0ABS1C1J8</accession>
<feature type="chain" id="PRO_5045165970" description="YD repeat-containing protein" evidence="1">
    <location>
        <begin position="24"/>
        <end position="276"/>
    </location>
</feature>
<name>A0ABS1C1J8_9BACT</name>
<organism evidence="2 3">
    <name type="scientific">Adhaeribacter terrigena</name>
    <dbReference type="NCBI Taxonomy" id="2793070"/>
    <lineage>
        <taxon>Bacteria</taxon>
        <taxon>Pseudomonadati</taxon>
        <taxon>Bacteroidota</taxon>
        <taxon>Cytophagia</taxon>
        <taxon>Cytophagales</taxon>
        <taxon>Hymenobacteraceae</taxon>
        <taxon>Adhaeribacter</taxon>
    </lineage>
</organism>
<proteinExistence type="predicted"/>
<keyword evidence="3" id="KW-1185">Reference proteome</keyword>
<evidence type="ECO:0000256" key="1">
    <source>
        <dbReference type="SAM" id="SignalP"/>
    </source>
</evidence>